<proteinExistence type="inferred from homology"/>
<dbReference type="EMBL" id="JAXOVC010000001">
    <property type="protein sequence ID" value="KAK4508375.1"/>
    <property type="molecule type" value="Genomic_DNA"/>
</dbReference>
<dbReference type="PANTHER" id="PTHR21366:SF14">
    <property type="entry name" value="GLYOXALASE DOMAIN-CONTAINING PROTEIN 5"/>
    <property type="match status" value="1"/>
</dbReference>
<sequence length="204" mass="22994">MAPMNGTQKVLSPSKLAHIVLRTNKFDQMRDYYCNFLGGHVVHGNEFLAFITYDDEHHRIALIGNPQLQDNPETTSGLEHIAFTFDTLQDLCTAYKQSKALGITPGWCVNHGPTTSMYYRDPDGNKIETQVDNYDTPEEATASMMTEDFAKNSLGMDYDPEELCRRVESGEDDASIKKQEKVVPRGLEDFPNIMAKMKTSKVGF</sequence>
<evidence type="ECO:0000313" key="4">
    <source>
        <dbReference type="Proteomes" id="UP001305779"/>
    </source>
</evidence>
<keyword evidence="4" id="KW-1185">Reference proteome</keyword>
<dbReference type="SUPFAM" id="SSF54593">
    <property type="entry name" value="Glyoxalase/Bleomycin resistance protein/Dihydroxybiphenyl dioxygenase"/>
    <property type="match status" value="1"/>
</dbReference>
<evidence type="ECO:0000259" key="2">
    <source>
        <dbReference type="PROSITE" id="PS51819"/>
    </source>
</evidence>
<dbReference type="Gene3D" id="3.10.180.10">
    <property type="entry name" value="2,3-Dihydroxybiphenyl 1,2-Dioxygenase, domain 1"/>
    <property type="match status" value="1"/>
</dbReference>
<reference evidence="3 4" key="1">
    <citation type="journal article" date="2023" name="G3 (Bethesda)">
        <title>A chromosome-level genome assembly of Zasmidium syzygii isolated from banana leaves.</title>
        <authorList>
            <person name="van Westerhoven A.C."/>
            <person name="Mehrabi R."/>
            <person name="Talebi R."/>
            <person name="Steentjes M.B.F."/>
            <person name="Corcolon B."/>
            <person name="Chong P.A."/>
            <person name="Kema G.H.J."/>
            <person name="Seidl M.F."/>
        </authorList>
    </citation>
    <scope>NUCLEOTIDE SEQUENCE [LARGE SCALE GENOMIC DNA]</scope>
    <source>
        <strain evidence="3 4">P124</strain>
    </source>
</reference>
<feature type="domain" description="VOC" evidence="2">
    <location>
        <begin position="15"/>
        <end position="132"/>
    </location>
</feature>
<dbReference type="PROSITE" id="PS51819">
    <property type="entry name" value="VOC"/>
    <property type="match status" value="1"/>
</dbReference>
<dbReference type="InterPro" id="IPR037523">
    <property type="entry name" value="VOC_core"/>
</dbReference>
<evidence type="ECO:0000256" key="1">
    <source>
        <dbReference type="ARBA" id="ARBA00010363"/>
    </source>
</evidence>
<dbReference type="Proteomes" id="UP001305779">
    <property type="component" value="Unassembled WGS sequence"/>
</dbReference>
<dbReference type="InterPro" id="IPR029068">
    <property type="entry name" value="Glyas_Bleomycin-R_OHBP_Dase"/>
</dbReference>
<comment type="caution">
    <text evidence="3">The sequence shown here is derived from an EMBL/GenBank/DDBJ whole genome shotgun (WGS) entry which is preliminary data.</text>
</comment>
<protein>
    <recommendedName>
        <fullName evidence="2">VOC domain-containing protein</fullName>
    </recommendedName>
</protein>
<dbReference type="Pfam" id="PF00903">
    <property type="entry name" value="Glyoxalase"/>
    <property type="match status" value="1"/>
</dbReference>
<evidence type="ECO:0000313" key="3">
    <source>
        <dbReference type="EMBL" id="KAK4508375.1"/>
    </source>
</evidence>
<gene>
    <name evidence="3" type="ORF">PRZ48_002113</name>
</gene>
<comment type="similarity">
    <text evidence="1">Belongs to the glyoxalase I family.</text>
</comment>
<dbReference type="InterPro" id="IPR050383">
    <property type="entry name" value="GlyoxalaseI/FosfomycinResist"/>
</dbReference>
<organism evidence="3 4">
    <name type="scientific">Zasmidium cellare</name>
    <name type="common">Wine cellar mold</name>
    <name type="synonym">Racodium cellare</name>
    <dbReference type="NCBI Taxonomy" id="395010"/>
    <lineage>
        <taxon>Eukaryota</taxon>
        <taxon>Fungi</taxon>
        <taxon>Dikarya</taxon>
        <taxon>Ascomycota</taxon>
        <taxon>Pezizomycotina</taxon>
        <taxon>Dothideomycetes</taxon>
        <taxon>Dothideomycetidae</taxon>
        <taxon>Mycosphaerellales</taxon>
        <taxon>Mycosphaerellaceae</taxon>
        <taxon>Zasmidium</taxon>
    </lineage>
</organism>
<name>A0ABR0F4R3_ZASCE</name>
<dbReference type="InterPro" id="IPR004360">
    <property type="entry name" value="Glyas_Fos-R_dOase_dom"/>
</dbReference>
<accession>A0ABR0F4R3</accession>
<dbReference type="PANTHER" id="PTHR21366">
    <property type="entry name" value="GLYOXALASE FAMILY PROTEIN"/>
    <property type="match status" value="1"/>
</dbReference>